<proteinExistence type="predicted"/>
<keyword evidence="1" id="KW-0472">Membrane</keyword>
<comment type="caution">
    <text evidence="2">The sequence shown here is derived from an EMBL/GenBank/DDBJ whole genome shotgun (WGS) entry which is preliminary data.</text>
</comment>
<evidence type="ECO:0000256" key="1">
    <source>
        <dbReference type="SAM" id="Phobius"/>
    </source>
</evidence>
<reference evidence="2 3" key="1">
    <citation type="submission" date="2019-01" db="EMBL/GenBank/DDBJ databases">
        <title>Sequencing of cultivated peanut Arachis hypogaea provides insights into genome evolution and oil improvement.</title>
        <authorList>
            <person name="Chen X."/>
        </authorList>
    </citation>
    <scope>NUCLEOTIDE SEQUENCE [LARGE SCALE GENOMIC DNA]</scope>
    <source>
        <strain evidence="3">cv. Fuhuasheng</strain>
        <tissue evidence="2">Leaves</tissue>
    </source>
</reference>
<protein>
    <submittedName>
        <fullName evidence="2">Uncharacterized protein</fullName>
    </submittedName>
</protein>
<organism evidence="2 3">
    <name type="scientific">Arachis hypogaea</name>
    <name type="common">Peanut</name>
    <dbReference type="NCBI Taxonomy" id="3818"/>
    <lineage>
        <taxon>Eukaryota</taxon>
        <taxon>Viridiplantae</taxon>
        <taxon>Streptophyta</taxon>
        <taxon>Embryophyta</taxon>
        <taxon>Tracheophyta</taxon>
        <taxon>Spermatophyta</taxon>
        <taxon>Magnoliopsida</taxon>
        <taxon>eudicotyledons</taxon>
        <taxon>Gunneridae</taxon>
        <taxon>Pentapetalae</taxon>
        <taxon>rosids</taxon>
        <taxon>fabids</taxon>
        <taxon>Fabales</taxon>
        <taxon>Fabaceae</taxon>
        <taxon>Papilionoideae</taxon>
        <taxon>50 kb inversion clade</taxon>
        <taxon>dalbergioids sensu lato</taxon>
        <taxon>Dalbergieae</taxon>
        <taxon>Pterocarpus clade</taxon>
        <taxon>Arachis</taxon>
    </lineage>
</organism>
<keyword evidence="1" id="KW-0812">Transmembrane</keyword>
<dbReference type="Proteomes" id="UP000289738">
    <property type="component" value="Chromosome A03"/>
</dbReference>
<name>A0A445DT33_ARAHY</name>
<sequence>MQDIWTWVRLVYLSQLDTKKILDCLFWRVTWVGLAGLGLFATLNGRHTCTMGTISQDHSKLDSDIVAEAIRPLVETDPSIKTHRQQLLKSIQSLALAKTCCQYRVFKDGGGVQHQL</sequence>
<evidence type="ECO:0000313" key="2">
    <source>
        <dbReference type="EMBL" id="RYR66281.1"/>
    </source>
</evidence>
<keyword evidence="1" id="KW-1133">Transmembrane helix</keyword>
<accession>A0A445DT33</accession>
<gene>
    <name evidence="2" type="ORF">Ahy_A03g012260</name>
</gene>
<dbReference type="AlphaFoldDB" id="A0A445DT33"/>
<evidence type="ECO:0000313" key="3">
    <source>
        <dbReference type="Proteomes" id="UP000289738"/>
    </source>
</evidence>
<keyword evidence="3" id="KW-1185">Reference proteome</keyword>
<feature type="transmembrane region" description="Helical" evidence="1">
    <location>
        <begin position="25"/>
        <end position="43"/>
    </location>
</feature>
<dbReference type="EMBL" id="SDMP01000003">
    <property type="protein sequence ID" value="RYR66281.1"/>
    <property type="molecule type" value="Genomic_DNA"/>
</dbReference>